<evidence type="ECO:0000256" key="1">
    <source>
        <dbReference type="SAM" id="Phobius"/>
    </source>
</evidence>
<dbReference type="RefSeq" id="WP_211808305.1">
    <property type="nucleotide sequence ID" value="NZ_CP072362.1"/>
</dbReference>
<dbReference type="EMBL" id="CP072362">
    <property type="protein sequence ID" value="QUB76411.1"/>
    <property type="molecule type" value="Genomic_DNA"/>
</dbReference>
<feature type="signal peptide" evidence="2">
    <location>
        <begin position="1"/>
        <end position="20"/>
    </location>
</feature>
<accession>A0ABX7XS91</accession>
<keyword evidence="1" id="KW-1133">Transmembrane helix</keyword>
<gene>
    <name evidence="3" type="ORF">J5A58_11825</name>
</gene>
<feature type="transmembrane region" description="Helical" evidence="1">
    <location>
        <begin position="75"/>
        <end position="92"/>
    </location>
</feature>
<evidence type="ECO:0000256" key="2">
    <source>
        <dbReference type="SAM" id="SignalP"/>
    </source>
</evidence>
<reference evidence="3 4" key="1">
    <citation type="submission" date="2021-03" db="EMBL/GenBank/DDBJ databases">
        <title>Human Oral Microbial Genomes.</title>
        <authorList>
            <person name="Johnston C.D."/>
            <person name="Chen T."/>
            <person name="Dewhirst F.E."/>
        </authorList>
    </citation>
    <scope>NUCLEOTIDE SEQUENCE [LARGE SCALE GENOMIC DNA]</scope>
    <source>
        <strain evidence="3 4">F0054</strain>
    </source>
</reference>
<keyword evidence="2" id="KW-0732">Signal</keyword>
<feature type="transmembrane region" description="Helical" evidence="1">
    <location>
        <begin position="44"/>
        <end position="63"/>
    </location>
</feature>
<keyword evidence="1" id="KW-0812">Transmembrane</keyword>
<evidence type="ECO:0000313" key="3">
    <source>
        <dbReference type="EMBL" id="QUB76411.1"/>
    </source>
</evidence>
<proteinExistence type="predicted"/>
<keyword evidence="1" id="KW-0472">Membrane</keyword>
<evidence type="ECO:0000313" key="4">
    <source>
        <dbReference type="Proteomes" id="UP000682195"/>
    </source>
</evidence>
<protein>
    <recommendedName>
        <fullName evidence="5">DUF4134 domain-containing protein</fullName>
    </recommendedName>
</protein>
<organism evidence="3 4">
    <name type="scientific">Prevotella melaninogenica</name>
    <dbReference type="NCBI Taxonomy" id="28132"/>
    <lineage>
        <taxon>Bacteria</taxon>
        <taxon>Pseudomonadati</taxon>
        <taxon>Bacteroidota</taxon>
        <taxon>Bacteroidia</taxon>
        <taxon>Bacteroidales</taxon>
        <taxon>Prevotellaceae</taxon>
        <taxon>Prevotella</taxon>
    </lineage>
</organism>
<name>A0ABX7XS91_9BACT</name>
<dbReference type="Proteomes" id="UP000682195">
    <property type="component" value="Chromosome 2"/>
</dbReference>
<sequence length="93" mass="10294">MKRCLTAVALLLCTFKSTFADRSDYGRVFSDNSESFFYDNPIGRIIALVIGIILSIIMIAIVYNNDKESNSGKGCLISFFIVLMIIAILCVMA</sequence>
<feature type="chain" id="PRO_5047388301" description="DUF4134 domain-containing protein" evidence="2">
    <location>
        <begin position="21"/>
        <end position="93"/>
    </location>
</feature>
<evidence type="ECO:0008006" key="5">
    <source>
        <dbReference type="Google" id="ProtNLM"/>
    </source>
</evidence>
<keyword evidence="4" id="KW-1185">Reference proteome</keyword>